<dbReference type="Proteomes" id="UP000515917">
    <property type="component" value="Chromosome"/>
</dbReference>
<keyword evidence="3" id="KW-1185">Reference proteome</keyword>
<protein>
    <submittedName>
        <fullName evidence="2">Uncharacterized protein</fullName>
    </submittedName>
</protein>
<evidence type="ECO:0000256" key="1">
    <source>
        <dbReference type="SAM" id="SignalP"/>
    </source>
</evidence>
<name>A0A7G3G4Z1_9NEIS</name>
<keyword evidence="1" id="KW-0732">Signal</keyword>
<proteinExistence type="predicted"/>
<dbReference type="AlphaFoldDB" id="A0A7G3G4Z1"/>
<accession>A0A7G3G4Z1</accession>
<feature type="signal peptide" evidence="1">
    <location>
        <begin position="1"/>
        <end position="26"/>
    </location>
</feature>
<evidence type="ECO:0000313" key="3">
    <source>
        <dbReference type="Proteomes" id="UP000515917"/>
    </source>
</evidence>
<reference evidence="2 3" key="1">
    <citation type="submission" date="2018-01" db="EMBL/GenBank/DDBJ databases">
        <title>Genome sequence of Iodobacter sp. strain PCH194 isolated from Indian Trans-Himalaya.</title>
        <authorList>
            <person name="Kumar V."/>
            <person name="Thakur V."/>
            <person name="Kumar S."/>
            <person name="Singh D."/>
        </authorList>
    </citation>
    <scope>NUCLEOTIDE SEQUENCE [LARGE SCALE GENOMIC DNA]</scope>
    <source>
        <strain evidence="2 3">PCH194</strain>
    </source>
</reference>
<feature type="chain" id="PRO_5028940252" evidence="1">
    <location>
        <begin position="27"/>
        <end position="214"/>
    </location>
</feature>
<organism evidence="2 3">
    <name type="scientific">Iodobacter fluviatilis</name>
    <dbReference type="NCBI Taxonomy" id="537"/>
    <lineage>
        <taxon>Bacteria</taxon>
        <taxon>Pseudomonadati</taxon>
        <taxon>Pseudomonadota</taxon>
        <taxon>Betaproteobacteria</taxon>
        <taxon>Neisseriales</taxon>
        <taxon>Chitinibacteraceae</taxon>
        <taxon>Iodobacter</taxon>
    </lineage>
</organism>
<dbReference type="RefSeq" id="WP_130104838.1">
    <property type="nucleotide sequence ID" value="NZ_CP025781.1"/>
</dbReference>
<gene>
    <name evidence="2" type="ORF">C1H71_00635</name>
</gene>
<sequence>MIFKYTKIHLVACSALLLSVTFFAEAACGPIADGVYVTDNNASVIGKDGNYANVLESLKKSDSKWAATTLGFSVAFMKKNDQVIFSRTIGNGLDDQYETLSIRAESSYSAACNANGGWTLLTTQYYPDYINFFGKPRGKARKLSEPIRVNLTLQPVEVNTLRIIACKSEVQEGGRWRAYSEYDSVDLCTNLKMRKLFNIRPDVIGRKEWKGAFD</sequence>
<dbReference type="KEGG" id="ifl:C1H71_00635"/>
<dbReference type="EMBL" id="CP025781">
    <property type="protein sequence ID" value="QBC42209.1"/>
    <property type="molecule type" value="Genomic_DNA"/>
</dbReference>
<evidence type="ECO:0000313" key="2">
    <source>
        <dbReference type="EMBL" id="QBC42209.1"/>
    </source>
</evidence>